<dbReference type="PANTHER" id="PTHR30269:SF37">
    <property type="entry name" value="MEMBRANE TRANSPORTER PROTEIN"/>
    <property type="match status" value="1"/>
</dbReference>
<reference evidence="10" key="1">
    <citation type="submission" date="2018-05" db="EMBL/GenBank/DDBJ databases">
        <title>Zavarzinia sp. HR-AS.</title>
        <authorList>
            <person name="Lee Y."/>
            <person name="Jeon C.O."/>
        </authorList>
    </citation>
    <scope>NUCLEOTIDE SEQUENCE [LARGE SCALE GENOMIC DNA]</scope>
    <source>
        <strain evidence="10">DSM 1231</strain>
    </source>
</reference>
<feature type="transmembrane region" description="Helical" evidence="8">
    <location>
        <begin position="204"/>
        <end position="224"/>
    </location>
</feature>
<dbReference type="GO" id="GO:0005886">
    <property type="term" value="C:plasma membrane"/>
    <property type="evidence" value="ECO:0007669"/>
    <property type="project" value="UniProtKB-SubCell"/>
</dbReference>
<feature type="transmembrane region" description="Helical" evidence="8">
    <location>
        <begin position="179"/>
        <end position="198"/>
    </location>
</feature>
<comment type="similarity">
    <text evidence="2 8">Belongs to the 4-toluene sulfonate uptake permease (TSUP) (TC 2.A.102) family.</text>
</comment>
<organism evidence="9 10">
    <name type="scientific">Zavarzinia compransoris</name>
    <dbReference type="NCBI Taxonomy" id="1264899"/>
    <lineage>
        <taxon>Bacteria</taxon>
        <taxon>Pseudomonadati</taxon>
        <taxon>Pseudomonadota</taxon>
        <taxon>Alphaproteobacteria</taxon>
        <taxon>Rhodospirillales</taxon>
        <taxon>Zavarziniaceae</taxon>
        <taxon>Zavarzinia</taxon>
    </lineage>
</organism>
<feature type="transmembrane region" description="Helical" evidence="8">
    <location>
        <begin position="20"/>
        <end position="41"/>
    </location>
</feature>
<dbReference type="Proteomes" id="UP000246077">
    <property type="component" value="Unassembled WGS sequence"/>
</dbReference>
<evidence type="ECO:0000256" key="5">
    <source>
        <dbReference type="ARBA" id="ARBA00022692"/>
    </source>
</evidence>
<dbReference type="PANTHER" id="PTHR30269">
    <property type="entry name" value="TRANSMEMBRANE PROTEIN YFCA"/>
    <property type="match status" value="1"/>
</dbReference>
<keyword evidence="5 8" id="KW-0812">Transmembrane</keyword>
<protein>
    <recommendedName>
        <fullName evidence="8">Probable membrane transporter protein</fullName>
    </recommendedName>
</protein>
<gene>
    <name evidence="9" type="ORF">DKG75_12035</name>
</gene>
<keyword evidence="10" id="KW-1185">Reference proteome</keyword>
<evidence type="ECO:0000256" key="3">
    <source>
        <dbReference type="ARBA" id="ARBA00022448"/>
    </source>
</evidence>
<comment type="caution">
    <text evidence="9">The sequence shown here is derived from an EMBL/GenBank/DDBJ whole genome shotgun (WGS) entry which is preliminary data.</text>
</comment>
<feature type="transmembrane region" description="Helical" evidence="8">
    <location>
        <begin position="140"/>
        <end position="167"/>
    </location>
</feature>
<evidence type="ECO:0000256" key="2">
    <source>
        <dbReference type="ARBA" id="ARBA00009142"/>
    </source>
</evidence>
<dbReference type="OrthoDB" id="7345770at2"/>
<dbReference type="EMBL" id="QGLF01000003">
    <property type="protein sequence ID" value="PWR20720.1"/>
    <property type="molecule type" value="Genomic_DNA"/>
</dbReference>
<dbReference type="RefSeq" id="WP_109921364.1">
    <property type="nucleotide sequence ID" value="NZ_SNXM01000007.1"/>
</dbReference>
<accession>A0A317E3E9</accession>
<keyword evidence="7 8" id="KW-0472">Membrane</keyword>
<dbReference type="AlphaFoldDB" id="A0A317E3E9"/>
<dbReference type="InterPro" id="IPR002781">
    <property type="entry name" value="TM_pro_TauE-like"/>
</dbReference>
<evidence type="ECO:0000313" key="9">
    <source>
        <dbReference type="EMBL" id="PWR20720.1"/>
    </source>
</evidence>
<keyword evidence="3" id="KW-0813">Transport</keyword>
<evidence type="ECO:0000256" key="1">
    <source>
        <dbReference type="ARBA" id="ARBA00004651"/>
    </source>
</evidence>
<dbReference type="Pfam" id="PF01925">
    <property type="entry name" value="TauE"/>
    <property type="match status" value="1"/>
</dbReference>
<feature type="transmembrane region" description="Helical" evidence="8">
    <location>
        <begin position="114"/>
        <end position="134"/>
    </location>
</feature>
<feature type="transmembrane region" description="Helical" evidence="8">
    <location>
        <begin position="48"/>
        <end position="69"/>
    </location>
</feature>
<evidence type="ECO:0000256" key="6">
    <source>
        <dbReference type="ARBA" id="ARBA00022989"/>
    </source>
</evidence>
<dbReference type="InterPro" id="IPR052017">
    <property type="entry name" value="TSUP"/>
</dbReference>
<sequence length="256" mass="26344">MIPALGFDFFALFGLSPADLAFFAATIVAAAVLRAFSGFGFALAAMPLLVLVIEPARAVVLCALLSLVAGLRTLRRSVAESDRGLLKPLLIGSLIGTPVGVALLDLLPADATKLLIGVGVLGSALLLWRTGVMAGAGRGLALPVGLSAGLMGGALAIPGPPIVVFLLGTEPDARRARATLMAFFNLTSVMSLAGYTVTGKIDEISPAQFALALPCLLFGDWLGFRLFERFGSAHHRAISLLVLALIGVTATVNAVI</sequence>
<name>A0A317E3E9_9PROT</name>
<feature type="transmembrane region" description="Helical" evidence="8">
    <location>
        <begin position="236"/>
        <end position="255"/>
    </location>
</feature>
<evidence type="ECO:0000256" key="7">
    <source>
        <dbReference type="ARBA" id="ARBA00023136"/>
    </source>
</evidence>
<keyword evidence="6 8" id="KW-1133">Transmembrane helix</keyword>
<evidence type="ECO:0000313" key="10">
    <source>
        <dbReference type="Proteomes" id="UP000246077"/>
    </source>
</evidence>
<feature type="transmembrane region" description="Helical" evidence="8">
    <location>
        <begin position="89"/>
        <end position="107"/>
    </location>
</feature>
<evidence type="ECO:0000256" key="8">
    <source>
        <dbReference type="RuleBase" id="RU363041"/>
    </source>
</evidence>
<evidence type="ECO:0000256" key="4">
    <source>
        <dbReference type="ARBA" id="ARBA00022475"/>
    </source>
</evidence>
<keyword evidence="4 8" id="KW-1003">Cell membrane</keyword>
<comment type="subcellular location">
    <subcellularLocation>
        <location evidence="1 8">Cell membrane</location>
        <topology evidence="1 8">Multi-pass membrane protein</topology>
    </subcellularLocation>
</comment>
<proteinExistence type="inferred from homology"/>